<protein>
    <submittedName>
        <fullName evidence="1">Uncharacterized protein</fullName>
    </submittedName>
</protein>
<dbReference type="EMBL" id="MEHA01000010">
    <property type="protein sequence ID" value="ODR50617.1"/>
    <property type="molecule type" value="Genomic_DNA"/>
</dbReference>
<accession>A0A1E3UGV5</accession>
<dbReference type="EMBL" id="MEHD01000005">
    <property type="protein sequence ID" value="ODR61797.1"/>
    <property type="molecule type" value="Genomic_DNA"/>
</dbReference>
<comment type="caution">
    <text evidence="1">The sequence shown here is derived from an EMBL/GenBank/DDBJ whole genome shotgun (WGS) entry which is preliminary data.</text>
</comment>
<name>A0A1E3UGV5_9FIRM</name>
<evidence type="ECO:0000313" key="3">
    <source>
        <dbReference type="Proteomes" id="UP000094271"/>
    </source>
</evidence>
<organism evidence="1 3">
    <name type="scientific">Eisenbergiella tayi</name>
    <dbReference type="NCBI Taxonomy" id="1432052"/>
    <lineage>
        <taxon>Bacteria</taxon>
        <taxon>Bacillati</taxon>
        <taxon>Bacillota</taxon>
        <taxon>Clostridia</taxon>
        <taxon>Lachnospirales</taxon>
        <taxon>Lachnospiraceae</taxon>
        <taxon>Eisenbergiella</taxon>
    </lineage>
</organism>
<dbReference type="Proteomes" id="UP000094869">
    <property type="component" value="Unassembled WGS sequence"/>
</dbReference>
<dbReference type="Proteomes" id="UP000094271">
    <property type="component" value="Unassembled WGS sequence"/>
</dbReference>
<gene>
    <name evidence="1" type="ORF">BEI59_14665</name>
    <name evidence="2" type="ORF">BEI63_00170</name>
</gene>
<sequence>MYTEYAIIAFLSTFFSYMGVDKKHRRRRPCPCRSPALPGSVSFLLPLCKVPYRGRFRSDNHAAVLRLQNTQPKDRRAYTPLTGILAERQEKGDGTRQRRRAAGTRTAAPMFFIYTPAI</sequence>
<reference evidence="2 4" key="1">
    <citation type="submission" date="2016-08" db="EMBL/GenBank/DDBJ databases">
        <title>Characterization of Isolates of Eisenbergiella tayi Derived from Blood Cultures, Using Whole Genome Sequencing.</title>
        <authorList>
            <person name="Bernier A.-M."/>
            <person name="Burdz T."/>
            <person name="Wiebe D."/>
            <person name="Bernard K."/>
        </authorList>
    </citation>
    <scope>NUCLEOTIDE SEQUENCE [LARGE SCALE GENOMIC DNA]</scope>
    <source>
        <strain evidence="2 4">NML120146</strain>
    </source>
</reference>
<keyword evidence="4" id="KW-1185">Reference proteome</keyword>
<evidence type="ECO:0000313" key="1">
    <source>
        <dbReference type="EMBL" id="ODR50617.1"/>
    </source>
</evidence>
<evidence type="ECO:0000313" key="2">
    <source>
        <dbReference type="EMBL" id="ODR61797.1"/>
    </source>
</evidence>
<proteinExistence type="predicted"/>
<evidence type="ECO:0000313" key="4">
    <source>
        <dbReference type="Proteomes" id="UP000094869"/>
    </source>
</evidence>
<reference evidence="1 3" key="2">
    <citation type="submission" date="2016-08" db="EMBL/GenBank/DDBJ databases">
        <authorList>
            <person name="Seilhamer J.J."/>
        </authorList>
    </citation>
    <scope>NUCLEOTIDE SEQUENCE [LARGE SCALE GENOMIC DNA]</scope>
    <source>
        <strain evidence="1 3">NML150140-1</strain>
    </source>
</reference>
<dbReference type="AlphaFoldDB" id="A0A1E3UGV5"/>